<organism evidence="2 3">
    <name type="scientific">Aphis craccivora</name>
    <name type="common">Cowpea aphid</name>
    <dbReference type="NCBI Taxonomy" id="307492"/>
    <lineage>
        <taxon>Eukaryota</taxon>
        <taxon>Metazoa</taxon>
        <taxon>Ecdysozoa</taxon>
        <taxon>Arthropoda</taxon>
        <taxon>Hexapoda</taxon>
        <taxon>Insecta</taxon>
        <taxon>Pterygota</taxon>
        <taxon>Neoptera</taxon>
        <taxon>Paraneoptera</taxon>
        <taxon>Hemiptera</taxon>
        <taxon>Sternorrhyncha</taxon>
        <taxon>Aphidomorpha</taxon>
        <taxon>Aphidoidea</taxon>
        <taxon>Aphididae</taxon>
        <taxon>Aphidini</taxon>
        <taxon>Aphis</taxon>
        <taxon>Aphis</taxon>
    </lineage>
</organism>
<dbReference type="OrthoDB" id="7448942at2759"/>
<gene>
    <name evidence="2" type="ORF">FWK35_00006304</name>
</gene>
<protein>
    <submittedName>
        <fullName evidence="2">RNA-binding protein Musashi Rbp6-like isoform X3</fullName>
    </submittedName>
</protein>
<dbReference type="Proteomes" id="UP000478052">
    <property type="component" value="Unassembled WGS sequence"/>
</dbReference>
<sequence length="153" mass="17033">MVRMADWLDDDGVPAPCHSKALEGIWRSLSGMPDKWIRVRPNSHRDSAKTDDRPLEPRNATFALHGKRLVPKMIHLAFYSTTNLNGHNAVGFPAAAYAAYASSRGFSGYPSFGLSYPAGNNHAQVTVLPFPALLDHHHNHHNTHPFYMHAMPL</sequence>
<name>A0A6G0ZQB5_APHCR</name>
<keyword evidence="3" id="KW-1185">Reference proteome</keyword>
<accession>A0A6G0ZQB5</accession>
<comment type="caution">
    <text evidence="2">The sequence shown here is derived from an EMBL/GenBank/DDBJ whole genome shotgun (WGS) entry which is preliminary data.</text>
</comment>
<evidence type="ECO:0000313" key="2">
    <source>
        <dbReference type="EMBL" id="KAF0773702.1"/>
    </source>
</evidence>
<dbReference type="EMBL" id="VUJU01000037">
    <property type="protein sequence ID" value="KAF0773702.1"/>
    <property type="molecule type" value="Genomic_DNA"/>
</dbReference>
<feature type="region of interest" description="Disordered" evidence="1">
    <location>
        <begin position="37"/>
        <end position="57"/>
    </location>
</feature>
<dbReference type="AlphaFoldDB" id="A0A6G0ZQB5"/>
<feature type="compositionally biased region" description="Basic and acidic residues" evidence="1">
    <location>
        <begin position="43"/>
        <end position="56"/>
    </location>
</feature>
<evidence type="ECO:0000256" key="1">
    <source>
        <dbReference type="SAM" id="MobiDB-lite"/>
    </source>
</evidence>
<evidence type="ECO:0000313" key="3">
    <source>
        <dbReference type="Proteomes" id="UP000478052"/>
    </source>
</evidence>
<reference evidence="2 3" key="1">
    <citation type="submission" date="2019-08" db="EMBL/GenBank/DDBJ databases">
        <title>Whole genome of Aphis craccivora.</title>
        <authorList>
            <person name="Voronova N.V."/>
            <person name="Shulinski R.S."/>
            <person name="Bandarenka Y.V."/>
            <person name="Zhorov D.G."/>
            <person name="Warner D."/>
        </authorList>
    </citation>
    <scope>NUCLEOTIDE SEQUENCE [LARGE SCALE GENOMIC DNA]</scope>
    <source>
        <strain evidence="2">180601</strain>
        <tissue evidence="2">Whole Body</tissue>
    </source>
</reference>
<proteinExistence type="predicted"/>